<dbReference type="Gene3D" id="3.90.25.10">
    <property type="entry name" value="UDP-galactose 4-epimerase, domain 1"/>
    <property type="match status" value="1"/>
</dbReference>
<dbReference type="SUPFAM" id="SSF51735">
    <property type="entry name" value="NAD(P)-binding Rossmann-fold domains"/>
    <property type="match status" value="1"/>
</dbReference>
<dbReference type="EMBL" id="CADCVH010000004">
    <property type="protein sequence ID" value="CAA9444003.1"/>
    <property type="molecule type" value="Genomic_DNA"/>
</dbReference>
<name>A0A6J4QG57_9ACTN</name>
<dbReference type="InterPro" id="IPR008030">
    <property type="entry name" value="NmrA-like"/>
</dbReference>
<proteinExistence type="predicted"/>
<reference evidence="2" key="1">
    <citation type="submission" date="2020-02" db="EMBL/GenBank/DDBJ databases">
        <authorList>
            <person name="Meier V. D."/>
        </authorList>
    </citation>
    <scope>NUCLEOTIDE SEQUENCE</scope>
    <source>
        <strain evidence="2">AVDCRST_MAG02</strain>
    </source>
</reference>
<evidence type="ECO:0000259" key="1">
    <source>
        <dbReference type="Pfam" id="PF05368"/>
    </source>
</evidence>
<dbReference type="InterPro" id="IPR036291">
    <property type="entry name" value="NAD(P)-bd_dom_sf"/>
</dbReference>
<dbReference type="AlphaFoldDB" id="A0A6J4QG57"/>
<gene>
    <name evidence="2" type="ORF">AVDCRST_MAG02-40</name>
</gene>
<evidence type="ECO:0000313" key="2">
    <source>
        <dbReference type="EMBL" id="CAA9444003.1"/>
    </source>
</evidence>
<dbReference type="PANTHER" id="PTHR43162">
    <property type="match status" value="1"/>
</dbReference>
<dbReference type="InterPro" id="IPR051604">
    <property type="entry name" value="Ergot_Alk_Oxidoreductase"/>
</dbReference>
<accession>A0A6J4QG57</accession>
<dbReference type="Gene3D" id="3.40.50.720">
    <property type="entry name" value="NAD(P)-binding Rossmann-like Domain"/>
    <property type="match status" value="1"/>
</dbReference>
<organism evidence="2">
    <name type="scientific">uncultured Rubrobacteraceae bacterium</name>
    <dbReference type="NCBI Taxonomy" id="349277"/>
    <lineage>
        <taxon>Bacteria</taxon>
        <taxon>Bacillati</taxon>
        <taxon>Actinomycetota</taxon>
        <taxon>Rubrobacteria</taxon>
        <taxon>Rubrobacterales</taxon>
        <taxon>Rubrobacteraceae</taxon>
        <taxon>environmental samples</taxon>
    </lineage>
</organism>
<sequence length="293" mass="31065">MKVLMVGATGGNAGLVVPELKKRGVTVRALVRDGGKIGAARRVGADETVVGDLRNPASLRAAAEGVEGVFHINPAFAPDEAEMGVAMVEAAKATGVRKFVFSSVYHPSISGMVNHAAKQPVEEALYGSGMDFTILQPAMFMQNLDGAWSAVLKSGKLTMPYSKRAKVSYVDYRDVAEAAALAMTGTALSYGTFELSAPGMVDRVEMARMAGEALGRPVEAGELSPVEWASGSDMPEGPLRDGLVRMMTHYDEHGFPGGNALVLGAVLGREPRTLEGYFRELADQSTQTEEVSR</sequence>
<protein>
    <recommendedName>
        <fullName evidence="1">NmrA-like domain-containing protein</fullName>
    </recommendedName>
</protein>
<dbReference type="Pfam" id="PF05368">
    <property type="entry name" value="NmrA"/>
    <property type="match status" value="1"/>
</dbReference>
<feature type="domain" description="NmrA-like" evidence="1">
    <location>
        <begin position="2"/>
        <end position="257"/>
    </location>
</feature>
<dbReference type="PANTHER" id="PTHR43162:SF1">
    <property type="entry name" value="PRESTALK A DIFFERENTIATION PROTEIN A"/>
    <property type="match status" value="1"/>
</dbReference>